<feature type="compositionally biased region" description="Low complexity" evidence="1">
    <location>
        <begin position="1559"/>
        <end position="1581"/>
    </location>
</feature>
<evidence type="ECO:0000313" key="4">
    <source>
        <dbReference type="Proteomes" id="UP000650467"/>
    </source>
</evidence>
<reference evidence="3" key="1">
    <citation type="journal article" date="2020" name="bioRxiv">
        <title>Comparative genomics of Chlamydomonas.</title>
        <authorList>
            <person name="Craig R.J."/>
            <person name="Hasan A.R."/>
            <person name="Ness R.W."/>
            <person name="Keightley P.D."/>
        </authorList>
    </citation>
    <scope>NUCLEOTIDE SEQUENCE</scope>
    <source>
        <strain evidence="3">SAG 7.73</strain>
    </source>
</reference>
<feature type="compositionally biased region" description="Low complexity" evidence="1">
    <location>
        <begin position="1031"/>
        <end position="1046"/>
    </location>
</feature>
<proteinExistence type="predicted"/>
<feature type="region of interest" description="Disordered" evidence="1">
    <location>
        <begin position="375"/>
        <end position="420"/>
    </location>
</feature>
<feature type="compositionally biased region" description="Polar residues" evidence="1">
    <location>
        <begin position="185"/>
        <end position="194"/>
    </location>
</feature>
<dbReference type="Gene3D" id="1.10.238.10">
    <property type="entry name" value="EF-hand"/>
    <property type="match status" value="1"/>
</dbReference>
<feature type="region of interest" description="Disordered" evidence="1">
    <location>
        <begin position="160"/>
        <end position="233"/>
    </location>
</feature>
<name>A0A835TP99_CHLIN</name>
<feature type="compositionally biased region" description="Low complexity" evidence="1">
    <location>
        <begin position="760"/>
        <end position="778"/>
    </location>
</feature>
<dbReference type="OrthoDB" id="186625at2759"/>
<dbReference type="InterPro" id="IPR002048">
    <property type="entry name" value="EF_hand_dom"/>
</dbReference>
<evidence type="ECO:0000313" key="3">
    <source>
        <dbReference type="EMBL" id="KAG2442716.1"/>
    </source>
</evidence>
<feature type="region of interest" description="Disordered" evidence="1">
    <location>
        <begin position="1559"/>
        <end position="1633"/>
    </location>
</feature>
<feature type="region of interest" description="Disordered" evidence="1">
    <location>
        <begin position="466"/>
        <end position="488"/>
    </location>
</feature>
<feature type="region of interest" description="Disordered" evidence="1">
    <location>
        <begin position="1442"/>
        <end position="1511"/>
    </location>
</feature>
<dbReference type="GO" id="GO:0005509">
    <property type="term" value="F:calcium ion binding"/>
    <property type="evidence" value="ECO:0007669"/>
    <property type="project" value="InterPro"/>
</dbReference>
<sequence length="1736" mass="169064">MASPDSQAALLAQRKKDKSLTWQPYLTSDGKQDLQELWERLDLDRKGFITYQELHAAVNEAAGRPVSSAALQPLACRMDATTRQGRRITHADFTEYMAQQLLGDQRYQEALRAEQGPLLKEVGYKLYELLKIYKRKQMLKDAMGGSDGIKRLLTLTQVPVQRRPRRRGQVGFGLLGSPTHGGSPGSASPSNLHSPSRRRGGDLSAGHSPMMALAAGAGGGGGGQPLRSKSFAFGSPVATGTGVGAQGHANAGHGGVQLVPSSPPLGAAAAAAAAAGGDAGRSPSLTPRLGLGDVPAGFVQPTSGEWPGPEVEARLASGAGRGDAGAADPLFQHCHVMSHEDVEAAAVRARQRREMRVAAEVGGASHVFTVCSLDQQPAHTHSPPPSSSSRPASAAGWLHGGKSGSPGGSSPRSPVRRPGTACAALRTVSTAAVFGGHDRTPQAAAVAAGVGAARVAAVAAVRRSASPAPGAGAASSPGPVTSGSTGLGSPVVGAGHGHNTLRRAGGIEAAVTAAAAAAAAAEGGGGAATIAVTSCASSAALSAPYGHYGGYAGGGNGGAGPLWRSNGLLGEVLHSLDRAGLAALDRGLQEQAALQAAAGALVEPPTAAPAAAEASSAAAALASVLMASASPGSPPALFAAQQGQQAWHLSRSLSSRAGPAVGSGGAGAGGGGAYGGPGGGGGAVPARPHTSMAVYGPGCGASAARQAYHSTFVAPATPAGGAFQGGDEYREGEEDVGPGDGIVAGWWGEVVSTSHLARQSGASPAAQGGPHASSPAGSIGSGSGPGQRVPRAAPNFMSGTASAKAMYLDVSDSVEDDPLLAQLPNWIRKGIGLPPATQPPPRRPGAWPSAAGAPVPDPAAPPDDFQLAHSGSGLDVDISEVLPGSCGSDGGSSSQTQLLRSAPGSGSVPEGGAVPGPGQEPGAGDTDAVATARLAALSGRSSRLNMQRYVPFGGDADAVVEEAADEGEASSPKHARGGGAAVNVFAVAFAPPEAAELGLGPAPGSPPPPPPVAEVTSPGQGPVVVMLAPLPRSRPGSPVRSGSPGVQRPRSRPGSASRFSPILGEPAPIIMVGPPPLPPAQDDTATAPGCRHGGADADDDEAAVAGTGGAGYLSSVGGLSFGAGLGGGGGGSGSLADKGARTATPESLAAWEASVVSQRGSAGHGALRGDPDDAGALGDELAAEEEEELLAAQLGGLWSGRPGSGRAGSPQPHRLSQVIPDPLAPAAGSDATGALGSGGGRPGSASPHSQQAHAAEVGPRGRGPVVFRVAGAPHAGARGVAGAGAGGPHDADGCAGNADAGGDGTAAAARNSASRASSLPPFISGQRPASPGGLPLAFQVVAAAEAAVAEEEAEGRRSAAAGAAAWVLGDAAVSSAAAPGSPAAVRLNRTALLRLSSQYGVELAEVAAAALGLSCTSPAAQAAVAQQLLCALSAGQLGGRASGGGAGGGGSCQRRRSGSPSPPARSPHGGAAPAVVQPAVGRMRPRSAAAAVGSSAAQHRQQSQQPQAQRQLHGGMYSLPAEALAASRRLRLGAEFVSRVSPHTHEAAAYHMTSPPTATAAAAATAAEGAAAQPARPKSAAGHTSNGKAGTWKQGVGQDPGANSRPRSALALAPPPRSAPSINNTRTQRQLQGAEVASLLRATAIPLGFGSGPPSGGGAVAGGGGTARGFAGVPSPGGSGAIRRSGGGAGGRQAVEGGGTSRIALAGASTGAGPAVVARRVAFAQSAAGVDSTKRG</sequence>
<gene>
    <name evidence="3" type="ORF">HXX76_002799</name>
</gene>
<feature type="compositionally biased region" description="Gly residues" evidence="1">
    <location>
        <begin position="1442"/>
        <end position="1451"/>
    </location>
</feature>
<comment type="caution">
    <text evidence="3">The sequence shown here is derived from an EMBL/GenBank/DDBJ whole genome shotgun (WGS) entry which is preliminary data.</text>
</comment>
<keyword evidence="4" id="KW-1185">Reference proteome</keyword>
<feature type="compositionally biased region" description="Low complexity" evidence="1">
    <location>
        <begin position="1305"/>
        <end position="1318"/>
    </location>
</feature>
<organism evidence="3 4">
    <name type="scientific">Chlamydomonas incerta</name>
    <dbReference type="NCBI Taxonomy" id="51695"/>
    <lineage>
        <taxon>Eukaryota</taxon>
        <taxon>Viridiplantae</taxon>
        <taxon>Chlorophyta</taxon>
        <taxon>core chlorophytes</taxon>
        <taxon>Chlorophyceae</taxon>
        <taxon>CS clade</taxon>
        <taxon>Chlamydomonadales</taxon>
        <taxon>Chlamydomonadaceae</taxon>
        <taxon>Chlamydomonas</taxon>
    </lineage>
</organism>
<feature type="compositionally biased region" description="Gly residues" evidence="1">
    <location>
        <begin position="398"/>
        <end position="407"/>
    </location>
</feature>
<evidence type="ECO:0000259" key="2">
    <source>
        <dbReference type="PROSITE" id="PS50222"/>
    </source>
</evidence>
<feature type="compositionally biased region" description="Polar residues" evidence="1">
    <location>
        <begin position="1622"/>
        <end position="1631"/>
    </location>
</feature>
<dbReference type="InterPro" id="IPR011992">
    <property type="entry name" value="EF-hand-dom_pair"/>
</dbReference>
<dbReference type="Proteomes" id="UP000650467">
    <property type="component" value="Unassembled WGS sequence"/>
</dbReference>
<dbReference type="SUPFAM" id="SSF47473">
    <property type="entry name" value="EF-hand"/>
    <property type="match status" value="1"/>
</dbReference>
<dbReference type="EMBL" id="JAEHOC010000004">
    <property type="protein sequence ID" value="KAG2442716.1"/>
    <property type="molecule type" value="Genomic_DNA"/>
</dbReference>
<feature type="compositionally biased region" description="Low complexity" evidence="1">
    <location>
        <begin position="1243"/>
        <end position="1255"/>
    </location>
</feature>
<feature type="domain" description="EF-hand" evidence="2">
    <location>
        <begin position="29"/>
        <end position="64"/>
    </location>
</feature>
<feature type="region of interest" description="Disordered" evidence="1">
    <location>
        <begin position="997"/>
        <end position="1102"/>
    </location>
</feature>
<feature type="compositionally biased region" description="Low complexity" evidence="1">
    <location>
        <begin position="1466"/>
        <end position="1511"/>
    </location>
</feature>
<feature type="region of interest" description="Disordered" evidence="1">
    <location>
        <begin position="1295"/>
        <end position="1319"/>
    </location>
</feature>
<feature type="region of interest" description="Disordered" evidence="1">
    <location>
        <begin position="831"/>
        <end position="926"/>
    </location>
</feature>
<feature type="region of interest" description="Disordered" evidence="1">
    <location>
        <begin position="757"/>
        <end position="795"/>
    </location>
</feature>
<dbReference type="PROSITE" id="PS50222">
    <property type="entry name" value="EF_HAND_2"/>
    <property type="match status" value="1"/>
</dbReference>
<feature type="region of interest" description="Disordered" evidence="1">
    <location>
        <begin position="1196"/>
        <end position="1266"/>
    </location>
</feature>
<feature type="compositionally biased region" description="Pro residues" evidence="1">
    <location>
        <begin position="1003"/>
        <end position="1012"/>
    </location>
</feature>
<accession>A0A835TP99</accession>
<evidence type="ECO:0000256" key="1">
    <source>
        <dbReference type="SAM" id="MobiDB-lite"/>
    </source>
</evidence>
<protein>
    <recommendedName>
        <fullName evidence="2">EF-hand domain-containing protein</fullName>
    </recommendedName>
</protein>
<feature type="compositionally biased region" description="Low complexity" evidence="1">
    <location>
        <begin position="408"/>
        <end position="419"/>
    </location>
</feature>